<feature type="region of interest" description="Disordered" evidence="7">
    <location>
        <begin position="112"/>
        <end position="137"/>
    </location>
</feature>
<feature type="domain" description="Myb-like" evidence="8">
    <location>
        <begin position="62"/>
        <end position="112"/>
    </location>
</feature>
<proteinExistence type="evidence at transcript level"/>
<dbReference type="PANTHER" id="PTHR47997">
    <property type="entry name" value="MYB DOMAIN PROTEIN 55"/>
    <property type="match status" value="1"/>
</dbReference>
<dbReference type="Gene3D" id="1.10.10.60">
    <property type="entry name" value="Homeodomain-like"/>
    <property type="match status" value="2"/>
</dbReference>
<evidence type="ECO:0000256" key="5">
    <source>
        <dbReference type="ARBA" id="ARBA00023163"/>
    </source>
</evidence>
<dbReference type="PROSITE" id="PS50090">
    <property type="entry name" value="MYB_LIKE"/>
    <property type="match status" value="2"/>
</dbReference>
<dbReference type="SMART" id="SM00717">
    <property type="entry name" value="SANT"/>
    <property type="match status" value="2"/>
</dbReference>
<dbReference type="EMBL" id="MW363898">
    <property type="protein sequence ID" value="QST87253.1"/>
    <property type="molecule type" value="mRNA"/>
</dbReference>
<keyword evidence="4" id="KW-0238">DNA-binding</keyword>
<evidence type="ECO:0000256" key="1">
    <source>
        <dbReference type="ARBA" id="ARBA00004123"/>
    </source>
</evidence>
<feature type="domain" description="HTH myb-type" evidence="9">
    <location>
        <begin position="62"/>
        <end position="116"/>
    </location>
</feature>
<dbReference type="InterPro" id="IPR009057">
    <property type="entry name" value="Homeodomain-like_sf"/>
</dbReference>
<dbReference type="Pfam" id="PF00249">
    <property type="entry name" value="Myb_DNA-binding"/>
    <property type="match status" value="2"/>
</dbReference>
<accession>A0A8A1V4Z9</accession>
<evidence type="ECO:0000256" key="2">
    <source>
        <dbReference type="ARBA" id="ARBA00022737"/>
    </source>
</evidence>
<dbReference type="InterPro" id="IPR051953">
    <property type="entry name" value="Plant_SW-associated_TFs"/>
</dbReference>
<evidence type="ECO:0000256" key="7">
    <source>
        <dbReference type="SAM" id="MobiDB-lite"/>
    </source>
</evidence>
<dbReference type="PANTHER" id="PTHR47997:SF28">
    <property type="entry name" value="TRANSCRIPTION FACTOR MYB15-LIKE"/>
    <property type="match status" value="1"/>
</dbReference>
<dbReference type="FunFam" id="1.10.10.60:FF:000015">
    <property type="entry name" value="Transcription factor RAX3"/>
    <property type="match status" value="1"/>
</dbReference>
<dbReference type="GO" id="GO:0003677">
    <property type="term" value="F:DNA binding"/>
    <property type="evidence" value="ECO:0007669"/>
    <property type="project" value="UniProtKB-KW"/>
</dbReference>
<feature type="domain" description="HTH myb-type" evidence="9">
    <location>
        <begin position="9"/>
        <end position="61"/>
    </location>
</feature>
<dbReference type="SUPFAM" id="SSF46689">
    <property type="entry name" value="Homeodomain-like"/>
    <property type="match status" value="1"/>
</dbReference>
<feature type="compositionally biased region" description="Low complexity" evidence="7">
    <location>
        <begin position="121"/>
        <end position="134"/>
    </location>
</feature>
<dbReference type="CDD" id="cd00167">
    <property type="entry name" value="SANT"/>
    <property type="match status" value="2"/>
</dbReference>
<evidence type="ECO:0000256" key="4">
    <source>
        <dbReference type="ARBA" id="ARBA00023125"/>
    </source>
</evidence>
<protein>
    <submittedName>
        <fullName evidence="10">Transcription factor MYB4</fullName>
    </submittedName>
</protein>
<reference evidence="10" key="1">
    <citation type="submission" date="2020-12" db="EMBL/GenBank/DDBJ databases">
        <title>Study on the function of myb gene in Okra.</title>
        <authorList>
            <person name="Li Y."/>
        </authorList>
    </citation>
    <scope>NUCLEOTIDE SEQUENCE</scope>
</reference>
<evidence type="ECO:0000259" key="8">
    <source>
        <dbReference type="PROSITE" id="PS50090"/>
    </source>
</evidence>
<evidence type="ECO:0000256" key="6">
    <source>
        <dbReference type="ARBA" id="ARBA00023242"/>
    </source>
</evidence>
<evidence type="ECO:0000259" key="9">
    <source>
        <dbReference type="PROSITE" id="PS51294"/>
    </source>
</evidence>
<dbReference type="PROSITE" id="PS51294">
    <property type="entry name" value="HTH_MYB"/>
    <property type="match status" value="2"/>
</dbReference>
<dbReference type="InterPro" id="IPR017930">
    <property type="entry name" value="Myb_dom"/>
</dbReference>
<keyword evidence="5" id="KW-0804">Transcription</keyword>
<keyword evidence="6" id="KW-0539">Nucleus</keyword>
<dbReference type="AlphaFoldDB" id="A0A8A1V4Z9"/>
<dbReference type="GO" id="GO:0005634">
    <property type="term" value="C:nucleus"/>
    <property type="evidence" value="ECO:0007669"/>
    <property type="project" value="UniProtKB-SubCell"/>
</dbReference>
<keyword evidence="3" id="KW-0805">Transcription regulation</keyword>
<evidence type="ECO:0000256" key="3">
    <source>
        <dbReference type="ARBA" id="ARBA00023015"/>
    </source>
</evidence>
<name>A0A8A1V4Z9_9ROSI</name>
<evidence type="ECO:0000313" key="10">
    <source>
        <dbReference type="EMBL" id="QST87253.1"/>
    </source>
</evidence>
<dbReference type="InterPro" id="IPR001005">
    <property type="entry name" value="SANT/Myb"/>
</dbReference>
<organism evidence="10">
    <name type="scientific">Abelmoschus esculentus</name>
    <name type="common">okra</name>
    <dbReference type="NCBI Taxonomy" id="455045"/>
    <lineage>
        <taxon>Eukaryota</taxon>
        <taxon>Viridiplantae</taxon>
        <taxon>Streptophyta</taxon>
        <taxon>Embryophyta</taxon>
        <taxon>Tracheophyta</taxon>
        <taxon>Spermatophyta</taxon>
        <taxon>Magnoliopsida</taxon>
        <taxon>eudicotyledons</taxon>
        <taxon>Gunneridae</taxon>
        <taxon>Pentapetalae</taxon>
        <taxon>rosids</taxon>
        <taxon>malvids</taxon>
        <taxon>Malvales</taxon>
        <taxon>Malvaceae</taxon>
        <taxon>Malvoideae</taxon>
        <taxon>Abelmoschus</taxon>
    </lineage>
</organism>
<keyword evidence="2" id="KW-0677">Repeat</keyword>
<feature type="domain" description="Myb-like" evidence="8">
    <location>
        <begin position="9"/>
        <end position="61"/>
    </location>
</feature>
<comment type="subcellular location">
    <subcellularLocation>
        <location evidence="1">Nucleus</location>
    </subcellularLocation>
</comment>
<sequence length="278" mass="31096">MVRAPFYDKNGVKKGAWSAEEDEKLRSYIQRFGHWNWRELPKYAGLERCGKSCRLRWMNYLRPEVKHGSFTEEEDALILKLHQAYGNRWSMIAASLPGRTDNEIKNQWHSRLKARANRNPTSSTDQSQSGSMSTHSLDGEAESIHIDIPPNMILESSALSPTATTSSTVELSSSNMILGTSALSPMTPSTVELSSASPVFDSVYTPNLSVEGGGTENVHLPSCLSGMYEDGSGGDFWSEPFVAEKDVPPPYEIYDDAYAMDLLFYQMMHGDQPNFFPY</sequence>